<dbReference type="Proteomes" id="UP000886523">
    <property type="component" value="Unassembled WGS sequence"/>
</dbReference>
<keyword evidence="2" id="KW-1185">Reference proteome</keyword>
<dbReference type="Pfam" id="PF18758">
    <property type="entry name" value="KDZ"/>
    <property type="match status" value="1"/>
</dbReference>
<evidence type="ECO:0008006" key="3">
    <source>
        <dbReference type="Google" id="ProtNLM"/>
    </source>
</evidence>
<proteinExistence type="predicted"/>
<accession>A0A9P6APT0</accession>
<dbReference type="AlphaFoldDB" id="A0A9P6APT0"/>
<evidence type="ECO:0000313" key="2">
    <source>
        <dbReference type="Proteomes" id="UP000886523"/>
    </source>
</evidence>
<sequence>MLRHDGHGDSISLACPDCGGPADEVIYRCEECMLDELLYWHARLPFHRIKKWTGSLFEKVHLADLGIHIQFGHTSCLLPKEIPSGLVIVHVNGLHLLFPATISHPKLCATLQSLQSKISTIHFFQALERETDNTGLSFHKLLIQGRHAHDPTGAYRTQPGELAVVCPTCPINGVNLPRDWMEAPRDQQYLYYKISSVNANFKLSNRDTKGEDPGLSTGHAYFVPDKEYKEWLSAQRKPTEASTCTDFSTIKMANTKNMKGLCVTSVGAIVCARHGILHPTGLGDLQKVRHHINTYDIWCNCHIKLLAHHTVLPPHLQLDLDGDHLIDGAIPKFYKPAHSKCCHITFLLNYLTGVGQTDGEGIEHDWSSVNGAARSTKEMGVGSRHNALDDVWGDTNYCKVIGLGE</sequence>
<evidence type="ECO:0000313" key="1">
    <source>
        <dbReference type="EMBL" id="KAF9509447.1"/>
    </source>
</evidence>
<reference evidence="1" key="1">
    <citation type="journal article" date="2020" name="Nat. Commun.">
        <title>Large-scale genome sequencing of mycorrhizal fungi provides insights into the early evolution of symbiotic traits.</title>
        <authorList>
            <person name="Miyauchi S."/>
            <person name="Kiss E."/>
            <person name="Kuo A."/>
            <person name="Drula E."/>
            <person name="Kohler A."/>
            <person name="Sanchez-Garcia M."/>
            <person name="Morin E."/>
            <person name="Andreopoulos B."/>
            <person name="Barry K.W."/>
            <person name="Bonito G."/>
            <person name="Buee M."/>
            <person name="Carver A."/>
            <person name="Chen C."/>
            <person name="Cichocki N."/>
            <person name="Clum A."/>
            <person name="Culley D."/>
            <person name="Crous P.W."/>
            <person name="Fauchery L."/>
            <person name="Girlanda M."/>
            <person name="Hayes R.D."/>
            <person name="Keri Z."/>
            <person name="LaButti K."/>
            <person name="Lipzen A."/>
            <person name="Lombard V."/>
            <person name="Magnuson J."/>
            <person name="Maillard F."/>
            <person name="Murat C."/>
            <person name="Nolan M."/>
            <person name="Ohm R.A."/>
            <person name="Pangilinan J."/>
            <person name="Pereira M.F."/>
            <person name="Perotto S."/>
            <person name="Peter M."/>
            <person name="Pfister S."/>
            <person name="Riley R."/>
            <person name="Sitrit Y."/>
            <person name="Stielow J.B."/>
            <person name="Szollosi G."/>
            <person name="Zifcakova L."/>
            <person name="Stursova M."/>
            <person name="Spatafora J.W."/>
            <person name="Tedersoo L."/>
            <person name="Vaario L.M."/>
            <person name="Yamada A."/>
            <person name="Yan M."/>
            <person name="Wang P."/>
            <person name="Xu J."/>
            <person name="Bruns T."/>
            <person name="Baldrian P."/>
            <person name="Vilgalys R."/>
            <person name="Dunand C."/>
            <person name="Henrissat B."/>
            <person name="Grigoriev I.V."/>
            <person name="Hibbett D."/>
            <person name="Nagy L.G."/>
            <person name="Martin F.M."/>
        </authorList>
    </citation>
    <scope>NUCLEOTIDE SEQUENCE</scope>
    <source>
        <strain evidence="1">UP504</strain>
    </source>
</reference>
<organism evidence="1 2">
    <name type="scientific">Hydnum rufescens UP504</name>
    <dbReference type="NCBI Taxonomy" id="1448309"/>
    <lineage>
        <taxon>Eukaryota</taxon>
        <taxon>Fungi</taxon>
        <taxon>Dikarya</taxon>
        <taxon>Basidiomycota</taxon>
        <taxon>Agaricomycotina</taxon>
        <taxon>Agaricomycetes</taxon>
        <taxon>Cantharellales</taxon>
        <taxon>Hydnaceae</taxon>
        <taxon>Hydnum</taxon>
    </lineage>
</organism>
<dbReference type="OrthoDB" id="3257768at2759"/>
<name>A0A9P6APT0_9AGAM</name>
<dbReference type="EMBL" id="MU129035">
    <property type="protein sequence ID" value="KAF9509447.1"/>
    <property type="molecule type" value="Genomic_DNA"/>
</dbReference>
<gene>
    <name evidence="1" type="ORF">BS47DRAFT_1373513</name>
</gene>
<protein>
    <recommendedName>
        <fullName evidence="3">CxC2-like cysteine cluster KDZ transposase-associated domain-containing protein</fullName>
    </recommendedName>
</protein>
<dbReference type="InterPro" id="IPR040521">
    <property type="entry name" value="KDZ"/>
</dbReference>
<comment type="caution">
    <text evidence="1">The sequence shown here is derived from an EMBL/GenBank/DDBJ whole genome shotgun (WGS) entry which is preliminary data.</text>
</comment>